<keyword evidence="9 19" id="KW-0285">Flavoprotein</keyword>
<feature type="domain" description="FAD-binding PCMH-type" evidence="21">
    <location>
        <begin position="37"/>
        <end position="201"/>
    </location>
</feature>
<proteinExistence type="inferred from homology"/>
<feature type="region of interest" description="Disordered" evidence="20">
    <location>
        <begin position="215"/>
        <end position="234"/>
    </location>
</feature>
<evidence type="ECO:0000256" key="14">
    <source>
        <dbReference type="ARBA" id="ARBA00023002"/>
    </source>
</evidence>
<evidence type="ECO:0000256" key="4">
    <source>
        <dbReference type="ARBA" id="ARBA00004752"/>
    </source>
</evidence>
<comment type="caution">
    <text evidence="22">The sequence shown here is derived from an EMBL/GenBank/DDBJ whole genome shotgun (WGS) entry which is preliminary data.</text>
</comment>
<dbReference type="InterPro" id="IPR016169">
    <property type="entry name" value="FAD-bd_PCMH_sub2"/>
</dbReference>
<evidence type="ECO:0000256" key="6">
    <source>
        <dbReference type="ARBA" id="ARBA00015188"/>
    </source>
</evidence>
<feature type="compositionally biased region" description="Polar residues" evidence="20">
    <location>
        <begin position="216"/>
        <end position="233"/>
    </location>
</feature>
<evidence type="ECO:0000256" key="12">
    <source>
        <dbReference type="ARBA" id="ARBA00022960"/>
    </source>
</evidence>
<protein>
    <recommendedName>
        <fullName evidence="6 19">UDP-N-acetylenolpyruvoylglucosamine reductase</fullName>
        <ecNumber evidence="5 19">1.3.1.98</ecNumber>
    </recommendedName>
    <alternativeName>
        <fullName evidence="17 19">UDP-N-acetylmuramate dehydrogenase</fullName>
    </alternativeName>
</protein>
<dbReference type="InterPro" id="IPR003170">
    <property type="entry name" value="MurB"/>
</dbReference>
<dbReference type="InterPro" id="IPR036318">
    <property type="entry name" value="FAD-bd_PCMH-like_sf"/>
</dbReference>
<dbReference type="PANTHER" id="PTHR21071">
    <property type="entry name" value="UDP-N-ACETYLENOLPYRUVOYLGLUCOSAMINE REDUCTASE"/>
    <property type="match status" value="1"/>
</dbReference>
<dbReference type="InterPro" id="IPR016167">
    <property type="entry name" value="FAD-bd_PCMH_sub1"/>
</dbReference>
<dbReference type="EMBL" id="PHIG01000031">
    <property type="protein sequence ID" value="PJK29770.1"/>
    <property type="molecule type" value="Genomic_DNA"/>
</dbReference>
<comment type="similarity">
    <text evidence="19">Belongs to the MurB family.</text>
</comment>
<comment type="function">
    <text evidence="2 19">Cell wall formation.</text>
</comment>
<name>A0A2M9G259_9PROT</name>
<dbReference type="GO" id="GO:0008360">
    <property type="term" value="P:regulation of cell shape"/>
    <property type="evidence" value="ECO:0007669"/>
    <property type="project" value="UniProtKB-KW"/>
</dbReference>
<dbReference type="SUPFAM" id="SSF56176">
    <property type="entry name" value="FAD-binding/transporter-associated domain-like"/>
    <property type="match status" value="1"/>
</dbReference>
<comment type="pathway">
    <text evidence="4 19">Cell wall biogenesis; peptidoglycan biosynthesis.</text>
</comment>
<sequence>MRAAVMTRRATLLIDRLPQVRGSYTAEAPMKDLTWFRVGGPAEVLFRPADLDDLMLFMAYRPMDAPVTFIGAGANLLVRDGGIPGIVIRLGKGFNHIEDDARGLRVGAGCSNVSVALRARDRGLKGYEFLRGVPGTIGGALRMNAGAYGQEMKDIVLAARWVRGDGLLQWSSVEELGYGYRHCSLPEDRIFVEAMLRAEPGDREAIRRRMDEISAERTTTQPVKTSTGGSTFANPPAHKAWELIDRAGCRGLVIGDAQVSEQHCNFLINRGAATAADLETLGETVRERVKAATGIELRWEIRRIGVAGGARS</sequence>
<dbReference type="NCBIfam" id="TIGR00179">
    <property type="entry name" value="murB"/>
    <property type="match status" value="1"/>
</dbReference>
<dbReference type="HAMAP" id="MF_00037">
    <property type="entry name" value="MurB"/>
    <property type="match status" value="1"/>
</dbReference>
<evidence type="ECO:0000256" key="18">
    <source>
        <dbReference type="ARBA" id="ARBA00048914"/>
    </source>
</evidence>
<keyword evidence="15 19" id="KW-0131">Cell cycle</keyword>
<evidence type="ECO:0000256" key="7">
    <source>
        <dbReference type="ARBA" id="ARBA00022490"/>
    </source>
</evidence>
<evidence type="ECO:0000256" key="17">
    <source>
        <dbReference type="ARBA" id="ARBA00031026"/>
    </source>
</evidence>
<keyword evidence="7 19" id="KW-0963">Cytoplasm</keyword>
<evidence type="ECO:0000259" key="21">
    <source>
        <dbReference type="PROSITE" id="PS51387"/>
    </source>
</evidence>
<keyword evidence="8 19" id="KW-0132">Cell division</keyword>
<dbReference type="Gene3D" id="3.30.43.10">
    <property type="entry name" value="Uridine Diphospho-n-acetylenolpyruvylglucosamine Reductase, domain 2"/>
    <property type="match status" value="1"/>
</dbReference>
<evidence type="ECO:0000256" key="16">
    <source>
        <dbReference type="ARBA" id="ARBA00023316"/>
    </source>
</evidence>
<dbReference type="GO" id="GO:0005829">
    <property type="term" value="C:cytosol"/>
    <property type="evidence" value="ECO:0007669"/>
    <property type="project" value="TreeGrafter"/>
</dbReference>
<keyword evidence="14 19" id="KW-0560">Oxidoreductase</keyword>
<feature type="active site" description="Proton donor" evidence="19">
    <location>
        <position position="230"/>
    </location>
</feature>
<evidence type="ECO:0000256" key="15">
    <source>
        <dbReference type="ARBA" id="ARBA00023306"/>
    </source>
</evidence>
<evidence type="ECO:0000256" key="19">
    <source>
        <dbReference type="HAMAP-Rule" id="MF_00037"/>
    </source>
</evidence>
<keyword evidence="16 19" id="KW-0961">Cell wall biogenesis/degradation</keyword>
<dbReference type="NCBIfam" id="NF010480">
    <property type="entry name" value="PRK13905.1"/>
    <property type="match status" value="1"/>
</dbReference>
<feature type="active site" evidence="19">
    <location>
        <position position="300"/>
    </location>
</feature>
<evidence type="ECO:0000256" key="3">
    <source>
        <dbReference type="ARBA" id="ARBA00004496"/>
    </source>
</evidence>
<accession>A0A2M9G259</accession>
<evidence type="ECO:0000256" key="2">
    <source>
        <dbReference type="ARBA" id="ARBA00003921"/>
    </source>
</evidence>
<dbReference type="GO" id="GO:0071949">
    <property type="term" value="F:FAD binding"/>
    <property type="evidence" value="ECO:0007669"/>
    <property type="project" value="InterPro"/>
</dbReference>
<dbReference type="EC" id="1.3.1.98" evidence="5 19"/>
<evidence type="ECO:0000256" key="13">
    <source>
        <dbReference type="ARBA" id="ARBA00022984"/>
    </source>
</evidence>
<keyword evidence="10 19" id="KW-0274">FAD</keyword>
<dbReference type="UniPathway" id="UPA00219"/>
<comment type="cofactor">
    <cofactor evidence="1 19">
        <name>FAD</name>
        <dbReference type="ChEBI" id="CHEBI:57692"/>
    </cofactor>
</comment>
<evidence type="ECO:0000256" key="11">
    <source>
        <dbReference type="ARBA" id="ARBA00022857"/>
    </source>
</evidence>
<dbReference type="OrthoDB" id="9804753at2"/>
<keyword evidence="13 19" id="KW-0573">Peptidoglycan synthesis</keyword>
<evidence type="ECO:0000256" key="5">
    <source>
        <dbReference type="ARBA" id="ARBA00012518"/>
    </source>
</evidence>
<dbReference type="GO" id="GO:0008762">
    <property type="term" value="F:UDP-N-acetylmuramate dehydrogenase activity"/>
    <property type="evidence" value="ECO:0007669"/>
    <property type="project" value="UniProtKB-UniRule"/>
</dbReference>
<dbReference type="InterPro" id="IPR016166">
    <property type="entry name" value="FAD-bd_PCMH"/>
</dbReference>
<dbReference type="Gene3D" id="3.30.465.10">
    <property type="match status" value="1"/>
</dbReference>
<dbReference type="GO" id="GO:0071555">
    <property type="term" value="P:cell wall organization"/>
    <property type="evidence" value="ECO:0007669"/>
    <property type="project" value="UniProtKB-KW"/>
</dbReference>
<organism evidence="22 23">
    <name type="scientific">Minwuia thermotolerans</name>
    <dbReference type="NCBI Taxonomy" id="2056226"/>
    <lineage>
        <taxon>Bacteria</taxon>
        <taxon>Pseudomonadati</taxon>
        <taxon>Pseudomonadota</taxon>
        <taxon>Alphaproteobacteria</taxon>
        <taxon>Minwuiales</taxon>
        <taxon>Minwuiaceae</taxon>
        <taxon>Minwuia</taxon>
    </lineage>
</organism>
<dbReference type="Proteomes" id="UP000229498">
    <property type="component" value="Unassembled WGS sequence"/>
</dbReference>
<dbReference type="InterPro" id="IPR011601">
    <property type="entry name" value="MurB_C"/>
</dbReference>
<dbReference type="InterPro" id="IPR006094">
    <property type="entry name" value="Oxid_FAD_bind_N"/>
</dbReference>
<comment type="catalytic activity">
    <reaction evidence="18 19">
        <text>UDP-N-acetyl-alpha-D-muramate + NADP(+) = UDP-N-acetyl-3-O-(1-carboxyvinyl)-alpha-D-glucosamine + NADPH + H(+)</text>
        <dbReference type="Rhea" id="RHEA:12248"/>
        <dbReference type="ChEBI" id="CHEBI:15378"/>
        <dbReference type="ChEBI" id="CHEBI:57783"/>
        <dbReference type="ChEBI" id="CHEBI:58349"/>
        <dbReference type="ChEBI" id="CHEBI:68483"/>
        <dbReference type="ChEBI" id="CHEBI:70757"/>
        <dbReference type="EC" id="1.3.1.98"/>
    </reaction>
</comment>
<evidence type="ECO:0000256" key="10">
    <source>
        <dbReference type="ARBA" id="ARBA00022827"/>
    </source>
</evidence>
<dbReference type="Pfam" id="PF01565">
    <property type="entry name" value="FAD_binding_4"/>
    <property type="match status" value="1"/>
</dbReference>
<comment type="subcellular location">
    <subcellularLocation>
        <location evidence="3 19">Cytoplasm</location>
    </subcellularLocation>
</comment>
<dbReference type="Gene3D" id="3.90.78.10">
    <property type="entry name" value="UDP-N-acetylenolpyruvoylglucosamine reductase, C-terminal domain"/>
    <property type="match status" value="1"/>
</dbReference>
<gene>
    <name evidence="19" type="primary">murB</name>
    <name evidence="22" type="ORF">CVT23_08290</name>
</gene>
<dbReference type="SUPFAM" id="SSF56194">
    <property type="entry name" value="Uridine diphospho-N-Acetylenolpyruvylglucosamine reductase, MurB, C-terminal domain"/>
    <property type="match status" value="1"/>
</dbReference>
<keyword evidence="12 19" id="KW-0133">Cell shape</keyword>
<dbReference type="GO" id="GO:0051301">
    <property type="term" value="P:cell division"/>
    <property type="evidence" value="ECO:0007669"/>
    <property type="project" value="UniProtKB-KW"/>
</dbReference>
<evidence type="ECO:0000313" key="22">
    <source>
        <dbReference type="EMBL" id="PJK29770.1"/>
    </source>
</evidence>
<evidence type="ECO:0000256" key="20">
    <source>
        <dbReference type="SAM" id="MobiDB-lite"/>
    </source>
</evidence>
<dbReference type="InterPro" id="IPR036635">
    <property type="entry name" value="MurB_C_sf"/>
</dbReference>
<dbReference type="Pfam" id="PF02873">
    <property type="entry name" value="MurB_C"/>
    <property type="match status" value="1"/>
</dbReference>
<dbReference type="PROSITE" id="PS51387">
    <property type="entry name" value="FAD_PCMH"/>
    <property type="match status" value="1"/>
</dbReference>
<feature type="active site" evidence="19">
    <location>
        <position position="181"/>
    </location>
</feature>
<evidence type="ECO:0000256" key="1">
    <source>
        <dbReference type="ARBA" id="ARBA00001974"/>
    </source>
</evidence>
<evidence type="ECO:0000313" key="23">
    <source>
        <dbReference type="Proteomes" id="UP000229498"/>
    </source>
</evidence>
<dbReference type="PANTHER" id="PTHR21071:SF4">
    <property type="entry name" value="UDP-N-ACETYLENOLPYRUVOYLGLUCOSAMINE REDUCTASE"/>
    <property type="match status" value="1"/>
</dbReference>
<keyword evidence="23" id="KW-1185">Reference proteome</keyword>
<dbReference type="AlphaFoldDB" id="A0A2M9G259"/>
<evidence type="ECO:0000256" key="8">
    <source>
        <dbReference type="ARBA" id="ARBA00022618"/>
    </source>
</evidence>
<evidence type="ECO:0000256" key="9">
    <source>
        <dbReference type="ARBA" id="ARBA00022630"/>
    </source>
</evidence>
<dbReference type="GO" id="GO:0009252">
    <property type="term" value="P:peptidoglycan biosynthetic process"/>
    <property type="evidence" value="ECO:0007669"/>
    <property type="project" value="UniProtKB-UniRule"/>
</dbReference>
<reference evidence="22 23" key="1">
    <citation type="submission" date="2017-11" db="EMBL/GenBank/DDBJ databases">
        <title>Draft genome sequence of Rhizobiales bacterium SY3-13.</title>
        <authorList>
            <person name="Sun C."/>
        </authorList>
    </citation>
    <scope>NUCLEOTIDE SEQUENCE [LARGE SCALE GENOMIC DNA]</scope>
    <source>
        <strain evidence="22 23">SY3-13</strain>
    </source>
</reference>
<keyword evidence="11 19" id="KW-0521">NADP</keyword>